<reference evidence="5 6" key="1">
    <citation type="submission" date="2017-11" db="EMBL/GenBank/DDBJ databases">
        <title>Draft genome of Arthrobacter agilis strain UMCV2, a plant growth-promoting rhizobacterium and biocontrol capacity of phytopathogenic fungi.</title>
        <authorList>
            <person name="Martinez-Camara R."/>
            <person name="Santoyo G."/>
            <person name="Moreno-Hagelsieb G."/>
            <person name="Valencia-Cantero E."/>
        </authorList>
    </citation>
    <scope>NUCLEOTIDE SEQUENCE [LARGE SCALE GENOMIC DNA]</scope>
    <source>
        <strain evidence="5 6">UMCV2</strain>
    </source>
</reference>
<gene>
    <name evidence="5" type="ORF">CVO76_15725</name>
</gene>
<evidence type="ECO:0000256" key="2">
    <source>
        <dbReference type="ARBA" id="ARBA00022741"/>
    </source>
</evidence>
<organism evidence="5 6">
    <name type="scientific">Arthrobacter agilis</name>
    <dbReference type="NCBI Taxonomy" id="37921"/>
    <lineage>
        <taxon>Bacteria</taxon>
        <taxon>Bacillati</taxon>
        <taxon>Actinomycetota</taxon>
        <taxon>Actinomycetes</taxon>
        <taxon>Micrococcales</taxon>
        <taxon>Micrococcaceae</taxon>
        <taxon>Arthrobacter</taxon>
    </lineage>
</organism>
<name>A0A2L0UI69_9MICC</name>
<dbReference type="InterPro" id="IPR056411">
    <property type="entry name" value="CysS_C"/>
</dbReference>
<evidence type="ECO:0000259" key="4">
    <source>
        <dbReference type="Pfam" id="PF23493"/>
    </source>
</evidence>
<evidence type="ECO:0000256" key="3">
    <source>
        <dbReference type="ARBA" id="ARBA00022840"/>
    </source>
</evidence>
<feature type="non-terminal residue" evidence="5">
    <location>
        <position position="1"/>
    </location>
</feature>
<evidence type="ECO:0000313" key="5">
    <source>
        <dbReference type="EMBL" id="AUZ88929.1"/>
    </source>
</evidence>
<dbReference type="Pfam" id="PF23493">
    <property type="entry name" value="CysS_C"/>
    <property type="match status" value="1"/>
</dbReference>
<dbReference type="EMBL" id="CP024915">
    <property type="protein sequence ID" value="AUZ88929.1"/>
    <property type="molecule type" value="Genomic_DNA"/>
</dbReference>
<keyword evidence="3" id="KW-0067">ATP-binding</keyword>
<feature type="domain" description="Cysteinyl-tRNA ligase anticodon binding" evidence="4">
    <location>
        <begin position="8"/>
        <end position="54"/>
    </location>
</feature>
<dbReference type="InterPro" id="IPR009080">
    <property type="entry name" value="tRNAsynth_Ia_anticodon-bd"/>
</dbReference>
<keyword evidence="2" id="KW-0547">Nucleotide-binding</keyword>
<sequence>RGRASRALDALVQDRIADRADARSARDWARADAIRDALAAAGITLEDSADGVTWSLSGD</sequence>
<dbReference type="Gene3D" id="1.20.120.1910">
    <property type="entry name" value="Cysteine-tRNA ligase, C-terminal anti-codon recognition domain"/>
    <property type="match status" value="1"/>
</dbReference>
<protein>
    <submittedName>
        <fullName evidence="5">Cysteine--tRNA ligase</fullName>
    </submittedName>
</protein>
<accession>A0A2L0UI69</accession>
<keyword evidence="1 5" id="KW-0436">Ligase</keyword>
<dbReference type="GO" id="GO:0005524">
    <property type="term" value="F:ATP binding"/>
    <property type="evidence" value="ECO:0007669"/>
    <property type="project" value="UniProtKB-KW"/>
</dbReference>
<evidence type="ECO:0000256" key="1">
    <source>
        <dbReference type="ARBA" id="ARBA00022598"/>
    </source>
</evidence>
<dbReference type="RefSeq" id="WP_432206107.1">
    <property type="nucleotide sequence ID" value="NZ_CP024915.1"/>
</dbReference>
<dbReference type="AlphaFoldDB" id="A0A2L0UI69"/>
<proteinExistence type="predicted"/>
<dbReference type="GO" id="GO:0006418">
    <property type="term" value="P:tRNA aminoacylation for protein translation"/>
    <property type="evidence" value="ECO:0007669"/>
    <property type="project" value="InterPro"/>
</dbReference>
<evidence type="ECO:0000313" key="6">
    <source>
        <dbReference type="Proteomes" id="UP000239187"/>
    </source>
</evidence>
<dbReference type="Proteomes" id="UP000239187">
    <property type="component" value="Chromosome"/>
</dbReference>
<dbReference type="SUPFAM" id="SSF47323">
    <property type="entry name" value="Anticodon-binding domain of a subclass of class I aminoacyl-tRNA synthetases"/>
    <property type="match status" value="1"/>
</dbReference>
<dbReference type="GO" id="GO:0004812">
    <property type="term" value="F:aminoacyl-tRNA ligase activity"/>
    <property type="evidence" value="ECO:0007669"/>
    <property type="project" value="InterPro"/>
</dbReference>